<keyword evidence="1" id="KW-0238">DNA-binding</keyword>
<dbReference type="CDD" id="cd00093">
    <property type="entry name" value="HTH_XRE"/>
    <property type="match status" value="1"/>
</dbReference>
<dbReference type="SUPFAM" id="SSF47413">
    <property type="entry name" value="lambda repressor-like DNA-binding domains"/>
    <property type="match status" value="1"/>
</dbReference>
<dbReference type="RefSeq" id="WP_061295886.1">
    <property type="nucleotide sequence ID" value="NZ_JACBCC010000003.1"/>
</dbReference>
<organism evidence="3">
    <name type="scientific">Clostridium botulinum</name>
    <dbReference type="NCBI Taxonomy" id="1491"/>
    <lineage>
        <taxon>Bacteria</taxon>
        <taxon>Bacillati</taxon>
        <taxon>Bacillota</taxon>
        <taxon>Clostridia</taxon>
        <taxon>Eubacteriales</taxon>
        <taxon>Clostridiaceae</taxon>
        <taxon>Clostridium</taxon>
    </lineage>
</organism>
<dbReference type="PROSITE" id="PS50943">
    <property type="entry name" value="HTH_CROC1"/>
    <property type="match status" value="1"/>
</dbReference>
<dbReference type="EMBL" id="SXDO01000013">
    <property type="protein sequence ID" value="NFU28459.1"/>
    <property type="molecule type" value="Genomic_DNA"/>
</dbReference>
<dbReference type="AlphaFoldDB" id="A0A6G4H4P5"/>
<dbReference type="InterPro" id="IPR010982">
    <property type="entry name" value="Lambda_DNA-bd_dom_sf"/>
</dbReference>
<proteinExistence type="predicted"/>
<evidence type="ECO:0000313" key="3">
    <source>
        <dbReference type="EMBL" id="NFU28459.1"/>
    </source>
</evidence>
<reference evidence="3" key="1">
    <citation type="submission" date="2019-04" db="EMBL/GenBank/DDBJ databases">
        <title>Genome sequencing of Clostridium botulinum Groups I-IV and Clostridium butyricum.</title>
        <authorList>
            <person name="Brunt J."/>
            <person name="Van Vliet A.H.M."/>
            <person name="Stringer S.C."/>
            <person name="Carter A.T."/>
            <person name="Peck M.W."/>
        </authorList>
    </citation>
    <scope>NUCLEOTIDE SEQUENCE</scope>
    <source>
        <strain evidence="3">IFR 16/362</strain>
    </source>
</reference>
<feature type="domain" description="HTH cro/C1-type" evidence="2">
    <location>
        <begin position="8"/>
        <end position="62"/>
    </location>
</feature>
<comment type="caution">
    <text evidence="3">The sequence shown here is derived from an EMBL/GenBank/DDBJ whole genome shotgun (WGS) entry which is preliminary data.</text>
</comment>
<dbReference type="Pfam" id="PF01381">
    <property type="entry name" value="HTH_3"/>
    <property type="match status" value="1"/>
</dbReference>
<dbReference type="PANTHER" id="PTHR46558:SF11">
    <property type="entry name" value="HTH-TYPE TRANSCRIPTIONAL REGULATOR XRE"/>
    <property type="match status" value="1"/>
</dbReference>
<dbReference type="InterPro" id="IPR001387">
    <property type="entry name" value="Cro/C1-type_HTH"/>
</dbReference>
<protein>
    <submittedName>
        <fullName evidence="3">Helix-turn-helix transcriptional regulator</fullName>
    </submittedName>
</protein>
<evidence type="ECO:0000259" key="2">
    <source>
        <dbReference type="PROSITE" id="PS50943"/>
    </source>
</evidence>
<name>A0A6G4H4P5_CLOBO</name>
<gene>
    <name evidence="3" type="ORF">FDF81_09675</name>
</gene>
<dbReference type="SMART" id="SM00530">
    <property type="entry name" value="HTH_XRE"/>
    <property type="match status" value="1"/>
</dbReference>
<dbReference type="GO" id="GO:0003677">
    <property type="term" value="F:DNA binding"/>
    <property type="evidence" value="ECO:0007669"/>
    <property type="project" value="UniProtKB-KW"/>
</dbReference>
<dbReference type="Gene3D" id="1.10.260.40">
    <property type="entry name" value="lambda repressor-like DNA-binding domains"/>
    <property type="match status" value="1"/>
</dbReference>
<dbReference type="PANTHER" id="PTHR46558">
    <property type="entry name" value="TRACRIPTIONAL REGULATORY PROTEIN-RELATED-RELATED"/>
    <property type="match status" value="1"/>
</dbReference>
<sequence>MSNLGERLKELRNEAKLSQKDLAKKLGLSSSTVGMIESGKRKGNKETIQKIANFFEVSIDYLYGNDIEEITKTESLIDNFLDRLIEEDIIQDANNIDSATENMILNAIKAEIALKLKKKNN</sequence>
<evidence type="ECO:0000256" key="1">
    <source>
        <dbReference type="ARBA" id="ARBA00023125"/>
    </source>
</evidence>
<accession>A0A6G4H4P5</accession>